<evidence type="ECO:0000256" key="1">
    <source>
        <dbReference type="ARBA" id="ARBA00022630"/>
    </source>
</evidence>
<dbReference type="InterPro" id="IPR003680">
    <property type="entry name" value="Flavodoxin_fold"/>
</dbReference>
<dbReference type="GO" id="GO:0016655">
    <property type="term" value="F:oxidoreductase activity, acting on NAD(P)H, quinone or similar compound as acceptor"/>
    <property type="evidence" value="ECO:0007669"/>
    <property type="project" value="InterPro"/>
</dbReference>
<comment type="catalytic activity">
    <reaction evidence="5">
        <text>N,N-dimethyl-1,4-phenylenediamine + anthranilate + 2 NAD(+) = 2-(4-dimethylaminophenyl)diazenylbenzoate + 2 NADH + 2 H(+)</text>
        <dbReference type="Rhea" id="RHEA:55872"/>
        <dbReference type="ChEBI" id="CHEBI:15378"/>
        <dbReference type="ChEBI" id="CHEBI:15783"/>
        <dbReference type="ChEBI" id="CHEBI:16567"/>
        <dbReference type="ChEBI" id="CHEBI:57540"/>
        <dbReference type="ChEBI" id="CHEBI:57945"/>
        <dbReference type="ChEBI" id="CHEBI:71579"/>
        <dbReference type="EC" id="1.7.1.17"/>
    </reaction>
    <physiologicalReaction direction="right-to-left" evidence="5">
        <dbReference type="Rhea" id="RHEA:55874"/>
    </physiologicalReaction>
</comment>
<gene>
    <name evidence="6" type="primary">azoR</name>
    <name evidence="8" type="ORF">CLH61_14500</name>
</gene>
<dbReference type="InterPro" id="IPR023048">
    <property type="entry name" value="NADH:quinone_OxRdtase_FMN_depd"/>
</dbReference>
<dbReference type="RefSeq" id="WP_099615479.1">
    <property type="nucleotide sequence ID" value="NZ_KZ319374.1"/>
</dbReference>
<dbReference type="GO" id="GO:0009055">
    <property type="term" value="F:electron transfer activity"/>
    <property type="evidence" value="ECO:0007669"/>
    <property type="project" value="UniProtKB-UniRule"/>
</dbReference>
<dbReference type="Gene3D" id="3.40.50.360">
    <property type="match status" value="1"/>
</dbReference>
<dbReference type="Proteomes" id="UP000231409">
    <property type="component" value="Unassembled WGS sequence"/>
</dbReference>
<evidence type="ECO:0000256" key="6">
    <source>
        <dbReference type="HAMAP-Rule" id="MF_01216"/>
    </source>
</evidence>
<comment type="cofactor">
    <cofactor evidence="6">
        <name>FMN</name>
        <dbReference type="ChEBI" id="CHEBI:58210"/>
    </cofactor>
    <text evidence="6">Binds 1 FMN per subunit.</text>
</comment>
<keyword evidence="3 6" id="KW-0560">Oxidoreductase</keyword>
<reference evidence="8 9" key="1">
    <citation type="submission" date="2017-09" db="EMBL/GenBank/DDBJ databases">
        <title>The draft genome sequences of Marinobacter sp. PWS21.</title>
        <authorList>
            <person name="Cao J."/>
        </authorList>
    </citation>
    <scope>NUCLEOTIDE SEQUENCE [LARGE SCALE GENOMIC DNA]</scope>
    <source>
        <strain evidence="8 9">PWS21</strain>
    </source>
</reference>
<evidence type="ECO:0000259" key="7">
    <source>
        <dbReference type="Pfam" id="PF02525"/>
    </source>
</evidence>
<dbReference type="SUPFAM" id="SSF52218">
    <property type="entry name" value="Flavoproteins"/>
    <property type="match status" value="1"/>
</dbReference>
<feature type="binding site" evidence="6">
    <location>
        <begin position="96"/>
        <end position="99"/>
    </location>
    <ligand>
        <name>FMN</name>
        <dbReference type="ChEBI" id="CHEBI:58210"/>
    </ligand>
</feature>
<organism evidence="8 9">
    <name type="scientific">Marinobacter profundi</name>
    <dbReference type="NCBI Taxonomy" id="2666256"/>
    <lineage>
        <taxon>Bacteria</taxon>
        <taxon>Pseudomonadati</taxon>
        <taxon>Pseudomonadota</taxon>
        <taxon>Gammaproteobacteria</taxon>
        <taxon>Pseudomonadales</taxon>
        <taxon>Marinobacteraceae</taxon>
        <taxon>Marinobacter</taxon>
    </lineage>
</organism>
<dbReference type="PANTHER" id="PTHR43741:SF2">
    <property type="entry name" value="FMN-DEPENDENT NADH:QUINONE OXIDOREDUCTASE"/>
    <property type="match status" value="1"/>
</dbReference>
<comment type="caution">
    <text evidence="8">The sequence shown here is derived from an EMBL/GenBank/DDBJ whole genome shotgun (WGS) entry which is preliminary data.</text>
</comment>
<evidence type="ECO:0000313" key="9">
    <source>
        <dbReference type="Proteomes" id="UP000231409"/>
    </source>
</evidence>
<comment type="function">
    <text evidence="6">Quinone reductase that provides resistance to thiol-specific stress caused by electrophilic quinones.</text>
</comment>
<dbReference type="Pfam" id="PF02525">
    <property type="entry name" value="Flavodoxin_2"/>
    <property type="match status" value="1"/>
</dbReference>
<evidence type="ECO:0000256" key="4">
    <source>
        <dbReference type="ARBA" id="ARBA00023027"/>
    </source>
</evidence>
<keyword evidence="9" id="KW-1185">Reference proteome</keyword>
<evidence type="ECO:0000256" key="2">
    <source>
        <dbReference type="ARBA" id="ARBA00022643"/>
    </source>
</evidence>
<dbReference type="GO" id="GO:0016652">
    <property type="term" value="F:oxidoreductase activity, acting on NAD(P)H as acceptor"/>
    <property type="evidence" value="ECO:0007669"/>
    <property type="project" value="UniProtKB-UniRule"/>
</dbReference>
<protein>
    <recommendedName>
        <fullName evidence="6">FMN dependent NADH:quinone oxidoreductase</fullName>
        <ecNumber evidence="6">1.6.5.-</ecNumber>
    </recommendedName>
    <alternativeName>
        <fullName evidence="6">Azo-dye reductase</fullName>
    </alternativeName>
    <alternativeName>
        <fullName evidence="6">FMN-dependent NADH-azo compound oxidoreductase</fullName>
    </alternativeName>
    <alternativeName>
        <fullName evidence="6">FMN-dependent NADH-azoreductase</fullName>
        <ecNumber evidence="6">1.7.1.17</ecNumber>
    </alternativeName>
</protein>
<feature type="binding site" evidence="6">
    <location>
        <begin position="140"/>
        <end position="143"/>
    </location>
    <ligand>
        <name>FMN</name>
        <dbReference type="ChEBI" id="CHEBI:58210"/>
    </ligand>
</feature>
<evidence type="ECO:0000256" key="3">
    <source>
        <dbReference type="ARBA" id="ARBA00023002"/>
    </source>
</evidence>
<sequence>MQNILVITTSIFGEDGQSSQLINQALDQLATANPEARVTIRNLASNPVPHLSGERFGAFLSAADNRTAEQQAVIDFSDQLIEELRTADAVILGVPMYNFGIPSGLKAYFDHIARAGVTFRYTENGPEGLLADRPVYIIATRGGIYAGTELDTQTPYLRTFLGFLGLQDLNFVYAEGLNMGDDSQQKALQKAAGQIAELMS</sequence>
<keyword evidence="1 6" id="KW-0285">Flavoprotein</keyword>
<dbReference type="PANTHER" id="PTHR43741">
    <property type="entry name" value="FMN-DEPENDENT NADH-AZOREDUCTASE 1"/>
    <property type="match status" value="1"/>
</dbReference>
<name>A0A2G1UI13_9GAMM</name>
<evidence type="ECO:0000256" key="5">
    <source>
        <dbReference type="ARBA" id="ARBA00048542"/>
    </source>
</evidence>
<comment type="similarity">
    <text evidence="6">Belongs to the azoreductase type 1 family.</text>
</comment>
<keyword evidence="4 6" id="KW-0520">NAD</keyword>
<dbReference type="GO" id="GO:0010181">
    <property type="term" value="F:FMN binding"/>
    <property type="evidence" value="ECO:0007669"/>
    <property type="project" value="UniProtKB-UniRule"/>
</dbReference>
<dbReference type="EC" id="1.7.1.17" evidence="6"/>
<dbReference type="InterPro" id="IPR029039">
    <property type="entry name" value="Flavoprotein-like_sf"/>
</dbReference>
<accession>A0A2G1UI13</accession>
<proteinExistence type="inferred from homology"/>
<comment type="caution">
    <text evidence="6">Lacks conserved residue(s) required for the propagation of feature annotation.</text>
</comment>
<dbReference type="InterPro" id="IPR050104">
    <property type="entry name" value="FMN-dep_NADH:Q_OxRdtase_AzoR1"/>
</dbReference>
<comment type="subunit">
    <text evidence="6">Homodimer.</text>
</comment>
<dbReference type="EMBL" id="NTFH01000011">
    <property type="protein sequence ID" value="PHQ14124.1"/>
    <property type="molecule type" value="Genomic_DNA"/>
</dbReference>
<feature type="domain" description="Flavodoxin-like fold" evidence="7">
    <location>
        <begin position="3"/>
        <end position="197"/>
    </location>
</feature>
<feature type="binding site" evidence="6">
    <location>
        <position position="10"/>
    </location>
    <ligand>
        <name>FMN</name>
        <dbReference type="ChEBI" id="CHEBI:58210"/>
    </ligand>
</feature>
<dbReference type="EC" id="1.6.5.-" evidence="6"/>
<comment type="catalytic activity">
    <reaction evidence="6">
        <text>2 a quinone + NADH + H(+) = 2 a 1,4-benzosemiquinone + NAD(+)</text>
        <dbReference type="Rhea" id="RHEA:65952"/>
        <dbReference type="ChEBI" id="CHEBI:15378"/>
        <dbReference type="ChEBI" id="CHEBI:57540"/>
        <dbReference type="ChEBI" id="CHEBI:57945"/>
        <dbReference type="ChEBI" id="CHEBI:132124"/>
        <dbReference type="ChEBI" id="CHEBI:134225"/>
    </reaction>
</comment>
<dbReference type="AlphaFoldDB" id="A0A2G1UI13"/>
<evidence type="ECO:0000313" key="8">
    <source>
        <dbReference type="EMBL" id="PHQ14124.1"/>
    </source>
</evidence>
<dbReference type="HAMAP" id="MF_01216">
    <property type="entry name" value="Azoreductase_type1"/>
    <property type="match status" value="1"/>
</dbReference>
<comment type="function">
    <text evidence="6">Also exhibits azoreductase activity. Catalyzes the reductive cleavage of the azo bond in aromatic azo compounds to the corresponding amines.</text>
</comment>
<keyword evidence="2 6" id="KW-0288">FMN</keyword>